<proteinExistence type="predicted"/>
<reference evidence="2 3" key="1">
    <citation type="submission" date="2023-02" db="EMBL/GenBank/DDBJ databases">
        <title>Oceanobacillus kimchii IFOP_LL358 isolated form Alexandrium catenella lab strain.</title>
        <authorList>
            <person name="Gajardo G."/>
            <person name="Ueki S."/>
            <person name="Maruyama F."/>
        </authorList>
    </citation>
    <scope>NUCLEOTIDE SEQUENCE [LARGE SCALE GENOMIC DNA]</scope>
    <source>
        <strain evidence="2 3">IFOP_LL358</strain>
    </source>
</reference>
<dbReference type="EMBL" id="BSKO01000001">
    <property type="protein sequence ID" value="GLO65514.1"/>
    <property type="molecule type" value="Genomic_DNA"/>
</dbReference>
<keyword evidence="1" id="KW-0472">Membrane</keyword>
<protein>
    <recommendedName>
        <fullName evidence="4">Permease</fullName>
    </recommendedName>
</protein>
<organism evidence="2 3">
    <name type="scientific">Oceanobacillus kimchii</name>
    <dbReference type="NCBI Taxonomy" id="746691"/>
    <lineage>
        <taxon>Bacteria</taxon>
        <taxon>Bacillati</taxon>
        <taxon>Bacillota</taxon>
        <taxon>Bacilli</taxon>
        <taxon>Bacillales</taxon>
        <taxon>Bacillaceae</taxon>
        <taxon>Oceanobacillus</taxon>
    </lineage>
</organism>
<keyword evidence="1" id="KW-0812">Transmembrane</keyword>
<dbReference type="Proteomes" id="UP001275436">
    <property type="component" value="Unassembled WGS sequence"/>
</dbReference>
<evidence type="ECO:0000313" key="3">
    <source>
        <dbReference type="Proteomes" id="UP001275436"/>
    </source>
</evidence>
<dbReference type="RefSeq" id="WP_317957865.1">
    <property type="nucleotide sequence ID" value="NZ_BSKO01000001.1"/>
</dbReference>
<name>A0ABQ5TF72_9BACI</name>
<keyword evidence="1" id="KW-1133">Transmembrane helix</keyword>
<feature type="transmembrane region" description="Helical" evidence="1">
    <location>
        <begin position="6"/>
        <end position="28"/>
    </location>
</feature>
<comment type="caution">
    <text evidence="2">The sequence shown here is derived from an EMBL/GenBank/DDBJ whole genome shotgun (WGS) entry which is preliminary data.</text>
</comment>
<keyword evidence="3" id="KW-1185">Reference proteome</keyword>
<feature type="transmembrane region" description="Helical" evidence="1">
    <location>
        <begin position="76"/>
        <end position="96"/>
    </location>
</feature>
<sequence length="130" mass="15446">MIDIPILLFVVYLLGMLFVLCISIVNWIRREYEIVSVLGIVLSLLLPLMTFLFSVYRLEGTNEIVYIWNQLRDANGWAIFIVIGHLFLFVWMIIGMQVKELYQWMKGLISQIQNKWKQPNNHSQKEVREK</sequence>
<accession>A0ABQ5TF72</accession>
<gene>
    <name evidence="2" type="ORF">MACH08_12980</name>
</gene>
<evidence type="ECO:0000256" key="1">
    <source>
        <dbReference type="SAM" id="Phobius"/>
    </source>
</evidence>
<feature type="transmembrane region" description="Helical" evidence="1">
    <location>
        <begin position="35"/>
        <end position="56"/>
    </location>
</feature>
<evidence type="ECO:0000313" key="2">
    <source>
        <dbReference type="EMBL" id="GLO65514.1"/>
    </source>
</evidence>
<evidence type="ECO:0008006" key="4">
    <source>
        <dbReference type="Google" id="ProtNLM"/>
    </source>
</evidence>